<feature type="repeat" description="Lumazine-binding" evidence="3">
    <location>
        <begin position="86"/>
        <end position="181"/>
    </location>
</feature>
<dbReference type="EMBL" id="CP015193">
    <property type="protein sequence ID" value="ASJ15702.1"/>
    <property type="molecule type" value="Genomic_DNA"/>
</dbReference>
<dbReference type="KEGG" id="tch:CHITON_0137"/>
<dbReference type="NCBIfam" id="NF006767">
    <property type="entry name" value="PRK09289.1"/>
    <property type="match status" value="1"/>
</dbReference>
<evidence type="ECO:0000313" key="7">
    <source>
        <dbReference type="Proteomes" id="UP000093069"/>
    </source>
</evidence>
<feature type="domain" description="Lumazine-binding" evidence="4">
    <location>
        <begin position="86"/>
        <end position="181"/>
    </location>
</feature>
<sequence>MFTGIVEAFAGARYSSGKLYVEVPFRVEPSESIAVNGACLTVSEFNGRVAVFDVGEETLARTNLREARIVNLERALKLGDRVGGHFVTGHVDGTLRFLTSITRGNTVWMAFELPRERWGVAEKGSIALNGVSLTVARVESSRFWVQVIPHTLKNTNLQFLSPGDRVNYEIDILARYVRAVLNR</sequence>
<dbReference type="SUPFAM" id="SSF63380">
    <property type="entry name" value="Riboflavin synthase domain-like"/>
    <property type="match status" value="2"/>
</dbReference>
<reference evidence="6" key="1">
    <citation type="submission" date="2016-01" db="EMBL/GenBank/DDBJ databases">
        <authorList>
            <person name="Oliw E.H."/>
        </authorList>
    </citation>
    <scope>NUCLEOTIDE SEQUENCE</scope>
    <source>
        <strain evidence="6">1</strain>
    </source>
</reference>
<dbReference type="CDD" id="cd00402">
    <property type="entry name" value="Riboflavin_synthase_like"/>
    <property type="match status" value="1"/>
</dbReference>
<dbReference type="InterPro" id="IPR023366">
    <property type="entry name" value="ATP_synth_asu-like_sf"/>
</dbReference>
<dbReference type="Gene3D" id="2.40.30.20">
    <property type="match status" value="2"/>
</dbReference>
<dbReference type="STRING" id="54262.CHITON_0137"/>
<reference evidence="5 8" key="3">
    <citation type="submission" date="2016-04" db="EMBL/GenBank/DDBJ databases">
        <title>Complete genome sequence of Thermococcus chitonophagus type strain GC74.</title>
        <authorList>
            <person name="Oger P.M."/>
        </authorList>
    </citation>
    <scope>NUCLEOTIDE SEQUENCE [LARGE SCALE GENOMIC DNA]</scope>
    <source>
        <strain evidence="5 8">GC74</strain>
    </source>
</reference>
<organism evidence="6 7">
    <name type="scientific">Thermococcus chitonophagus</name>
    <dbReference type="NCBI Taxonomy" id="54262"/>
    <lineage>
        <taxon>Archaea</taxon>
        <taxon>Methanobacteriati</taxon>
        <taxon>Methanobacteriota</taxon>
        <taxon>Thermococci</taxon>
        <taxon>Thermococcales</taxon>
        <taxon>Thermococcaceae</taxon>
        <taxon>Thermococcus</taxon>
    </lineage>
</organism>
<dbReference type="AlphaFoldDB" id="A0A160VRF4"/>
<dbReference type="NCBIfam" id="TIGR00187">
    <property type="entry name" value="ribE"/>
    <property type="match status" value="1"/>
</dbReference>
<dbReference type="InterPro" id="IPR026017">
    <property type="entry name" value="Lumazine-bd_dom"/>
</dbReference>
<feature type="domain" description="Lumazine-binding" evidence="4">
    <location>
        <begin position="1"/>
        <end position="85"/>
    </location>
</feature>
<keyword evidence="1" id="KW-0677">Repeat</keyword>
<protein>
    <recommendedName>
        <fullName evidence="2">Riboflavin synthase</fullName>
        <ecNumber evidence="2">2.5.1.9</ecNumber>
    </recommendedName>
</protein>
<dbReference type="InterPro" id="IPR001783">
    <property type="entry name" value="Lumazine-bd"/>
</dbReference>
<proteinExistence type="predicted"/>
<dbReference type="GO" id="GO:0004746">
    <property type="term" value="F:riboflavin synthase activity"/>
    <property type="evidence" value="ECO:0007669"/>
    <property type="project" value="UniProtKB-UniRule"/>
</dbReference>
<dbReference type="OrthoDB" id="10084at2157"/>
<dbReference type="GO" id="GO:0009231">
    <property type="term" value="P:riboflavin biosynthetic process"/>
    <property type="evidence" value="ECO:0007669"/>
    <property type="project" value="TreeGrafter"/>
</dbReference>
<keyword evidence="8" id="KW-1185">Reference proteome</keyword>
<evidence type="ECO:0000256" key="3">
    <source>
        <dbReference type="PROSITE-ProRule" id="PRU00524"/>
    </source>
</evidence>
<evidence type="ECO:0000313" key="6">
    <source>
        <dbReference type="EMBL" id="CUX76916.1"/>
    </source>
</evidence>
<gene>
    <name evidence="5" type="ORF">A3L04_00725</name>
    <name evidence="6" type="ORF">CHITON_0137</name>
</gene>
<dbReference type="RefSeq" id="WP_068575807.1">
    <property type="nucleotide sequence ID" value="NZ_CP015193.1"/>
</dbReference>
<dbReference type="PANTHER" id="PTHR21098:SF0">
    <property type="entry name" value="RIBOFLAVIN SYNTHASE"/>
    <property type="match status" value="1"/>
</dbReference>
<accession>A0A160VRF4</accession>
<dbReference type="PIRSF" id="PIRSF000498">
    <property type="entry name" value="Riboflavin_syn_A"/>
    <property type="match status" value="1"/>
</dbReference>
<dbReference type="PANTHER" id="PTHR21098">
    <property type="entry name" value="RIBOFLAVIN SYNTHASE ALPHA CHAIN"/>
    <property type="match status" value="1"/>
</dbReference>
<evidence type="ECO:0000259" key="4">
    <source>
        <dbReference type="PROSITE" id="PS51177"/>
    </source>
</evidence>
<dbReference type="InterPro" id="IPR017938">
    <property type="entry name" value="Riboflavin_synthase-like_b-brl"/>
</dbReference>
<dbReference type="PROSITE" id="PS51177">
    <property type="entry name" value="LUMAZINE_BIND"/>
    <property type="match status" value="2"/>
</dbReference>
<evidence type="ECO:0000256" key="2">
    <source>
        <dbReference type="NCBIfam" id="TIGR00187"/>
    </source>
</evidence>
<dbReference type="Proteomes" id="UP000250189">
    <property type="component" value="Chromosome"/>
</dbReference>
<dbReference type="EMBL" id="LN999010">
    <property type="protein sequence ID" value="CUX76916.1"/>
    <property type="molecule type" value="Genomic_DNA"/>
</dbReference>
<dbReference type="Proteomes" id="UP000093069">
    <property type="component" value="Chromosome I"/>
</dbReference>
<evidence type="ECO:0000313" key="8">
    <source>
        <dbReference type="Proteomes" id="UP000250189"/>
    </source>
</evidence>
<dbReference type="EC" id="2.5.1.9" evidence="2"/>
<feature type="repeat" description="Lumazine-binding" evidence="3">
    <location>
        <begin position="1"/>
        <end position="85"/>
    </location>
</feature>
<dbReference type="Pfam" id="PF00677">
    <property type="entry name" value="Lum_binding"/>
    <property type="match status" value="2"/>
</dbReference>
<name>A0A160VRF4_9EURY</name>
<dbReference type="GeneID" id="33321049"/>
<evidence type="ECO:0000313" key="5">
    <source>
        <dbReference type="EMBL" id="ASJ15702.1"/>
    </source>
</evidence>
<reference evidence="7" key="2">
    <citation type="submission" date="2016-01" db="EMBL/GenBank/DDBJ databases">
        <authorList>
            <person name="Vorgias C.E."/>
        </authorList>
    </citation>
    <scope>NUCLEOTIDE SEQUENCE [LARGE SCALE GENOMIC DNA]</scope>
</reference>
<evidence type="ECO:0000256" key="1">
    <source>
        <dbReference type="ARBA" id="ARBA00022737"/>
    </source>
</evidence>
<keyword evidence="6" id="KW-0808">Transferase</keyword>